<proteinExistence type="predicted"/>
<dbReference type="OrthoDB" id="189655at2759"/>
<protein>
    <submittedName>
        <fullName evidence="1">Uncharacterized protein</fullName>
    </submittedName>
</protein>
<gene>
    <name evidence="1" type="ORF">FGIG_02279</name>
</gene>
<keyword evidence="2" id="KW-1185">Reference proteome</keyword>
<dbReference type="AlphaFoldDB" id="A0A504WV45"/>
<evidence type="ECO:0000313" key="1">
    <source>
        <dbReference type="EMBL" id="TPP39668.1"/>
    </source>
</evidence>
<dbReference type="Proteomes" id="UP000316759">
    <property type="component" value="Unassembled WGS sequence"/>
</dbReference>
<dbReference type="EMBL" id="SUNJ01015952">
    <property type="protein sequence ID" value="TPP39668.1"/>
    <property type="molecule type" value="Genomic_DNA"/>
</dbReference>
<name>A0A504WV45_FASGI</name>
<dbReference type="InterPro" id="IPR036734">
    <property type="entry name" value="Neur_chan_lig-bd_sf"/>
</dbReference>
<reference evidence="1 2" key="1">
    <citation type="submission" date="2019-04" db="EMBL/GenBank/DDBJ databases">
        <title>Annotation for the trematode Fasciola gigantica.</title>
        <authorList>
            <person name="Choi Y.-J."/>
        </authorList>
    </citation>
    <scope>NUCLEOTIDE SEQUENCE [LARGE SCALE GENOMIC DNA]</scope>
    <source>
        <strain evidence="1">Uganda_cow_1</strain>
    </source>
</reference>
<dbReference type="Gene3D" id="2.70.170.10">
    <property type="entry name" value="Neurotransmitter-gated ion-channel ligand-binding domain"/>
    <property type="match status" value="1"/>
</dbReference>
<comment type="caution">
    <text evidence="1">The sequence shown here is derived from an EMBL/GenBank/DDBJ whole genome shotgun (WGS) entry which is preliminary data.</text>
</comment>
<accession>A0A504WV45</accession>
<dbReference type="STRING" id="46835.A0A504WV45"/>
<sequence length="176" mass="20466">MLIFVKIGQVDTVNERYQADIFLQARWREPLLDATWKSERAQKNWRGKSGVENPILDLAPKRHLHTLGLQDDEFWNPRLLLDNAQGEPIEIVSHEVEFVEPTFEAYLVEKRRIKGVFHETLELKHFPFDVQVSKYALRGGRGGERHELTVAIDYHLSYFLVMCTVGTKNVQCPQAH</sequence>
<evidence type="ECO:0000313" key="2">
    <source>
        <dbReference type="Proteomes" id="UP000316759"/>
    </source>
</evidence>
<dbReference type="GO" id="GO:0016020">
    <property type="term" value="C:membrane"/>
    <property type="evidence" value="ECO:0007669"/>
    <property type="project" value="InterPro"/>
</dbReference>
<organism evidence="1 2">
    <name type="scientific">Fasciola gigantica</name>
    <name type="common">Giant liver fluke</name>
    <dbReference type="NCBI Taxonomy" id="46835"/>
    <lineage>
        <taxon>Eukaryota</taxon>
        <taxon>Metazoa</taxon>
        <taxon>Spiralia</taxon>
        <taxon>Lophotrochozoa</taxon>
        <taxon>Platyhelminthes</taxon>
        <taxon>Trematoda</taxon>
        <taxon>Digenea</taxon>
        <taxon>Plagiorchiida</taxon>
        <taxon>Echinostomata</taxon>
        <taxon>Echinostomatoidea</taxon>
        <taxon>Fasciolidae</taxon>
        <taxon>Fasciola</taxon>
    </lineage>
</organism>
<dbReference type="GO" id="GO:0005230">
    <property type="term" value="F:extracellular ligand-gated monoatomic ion channel activity"/>
    <property type="evidence" value="ECO:0007669"/>
    <property type="project" value="InterPro"/>
</dbReference>